<keyword evidence="6 7" id="KW-0472">Membrane</keyword>
<dbReference type="InterPro" id="IPR046483">
    <property type="entry name" value="DUF6576"/>
</dbReference>
<dbReference type="InterPro" id="IPR035952">
    <property type="entry name" value="Rhomboid-like_sf"/>
</dbReference>
<feature type="domain" description="DUF6576" evidence="9">
    <location>
        <begin position="260"/>
        <end position="288"/>
    </location>
</feature>
<dbReference type="GO" id="GO:0008233">
    <property type="term" value="F:peptidase activity"/>
    <property type="evidence" value="ECO:0007669"/>
    <property type="project" value="UniProtKB-KW"/>
</dbReference>
<feature type="domain" description="Peptidase S54 rhomboid" evidence="8">
    <location>
        <begin position="64"/>
        <end position="215"/>
    </location>
</feature>
<gene>
    <name evidence="10" type="ORF">OJ996_00205</name>
</gene>
<dbReference type="InterPro" id="IPR022764">
    <property type="entry name" value="Peptidase_S54_rhomboid_dom"/>
</dbReference>
<keyword evidence="3 7" id="KW-0812">Transmembrane</keyword>
<evidence type="ECO:0000256" key="7">
    <source>
        <dbReference type="SAM" id="Phobius"/>
    </source>
</evidence>
<evidence type="ECO:0000256" key="2">
    <source>
        <dbReference type="ARBA" id="ARBA00009045"/>
    </source>
</evidence>
<sequence length="295" mass="32323">MGSSDRDYFRDEEARYARQGPGMPPVTKFLLWAIIVIFVVDWLILQEAISRILAFQVATAFGQGKIWELVTFQFLHGSPGHLVFNCFALYTFGPWLERWWGSRRFTAYYLICGAGGALLYTLLGGLGIVMPGGSLVGASAGIYGCLVGAAVIDPKVQLQLFLIPFTLTVRKLALILLGISVLVIIGGLLSGDAMFDNAGGEAGHLGGAILGFLLVKYPFLLRKGERAKGSKILHPPEFKRKPKTRSKLAPRTKLEIATASEVDRILDKINREGIQSLTAKEKEILNEAGKSKKDR</sequence>
<evidence type="ECO:0000259" key="9">
    <source>
        <dbReference type="Pfam" id="PF20216"/>
    </source>
</evidence>
<keyword evidence="10" id="KW-0645">Protease</keyword>
<dbReference type="Pfam" id="PF20216">
    <property type="entry name" value="DUF6576"/>
    <property type="match status" value="1"/>
</dbReference>
<dbReference type="PANTHER" id="PTHR43731">
    <property type="entry name" value="RHOMBOID PROTEASE"/>
    <property type="match status" value="1"/>
</dbReference>
<dbReference type="RefSeq" id="WP_264509931.1">
    <property type="nucleotide sequence ID" value="NZ_JAPDDR010000001.1"/>
</dbReference>
<dbReference type="PANTHER" id="PTHR43731:SF14">
    <property type="entry name" value="PRESENILIN-ASSOCIATED RHOMBOID-LIKE PROTEIN, MITOCHONDRIAL"/>
    <property type="match status" value="1"/>
</dbReference>
<evidence type="ECO:0000256" key="3">
    <source>
        <dbReference type="ARBA" id="ARBA00022692"/>
    </source>
</evidence>
<evidence type="ECO:0000256" key="5">
    <source>
        <dbReference type="ARBA" id="ARBA00022989"/>
    </source>
</evidence>
<evidence type="ECO:0000313" key="10">
    <source>
        <dbReference type="EMBL" id="MCW1911974.1"/>
    </source>
</evidence>
<comment type="similarity">
    <text evidence="2">Belongs to the peptidase S54 family.</text>
</comment>
<organism evidence="10 11">
    <name type="scientific">Luteolibacter rhizosphaerae</name>
    <dbReference type="NCBI Taxonomy" id="2989719"/>
    <lineage>
        <taxon>Bacteria</taxon>
        <taxon>Pseudomonadati</taxon>
        <taxon>Verrucomicrobiota</taxon>
        <taxon>Verrucomicrobiia</taxon>
        <taxon>Verrucomicrobiales</taxon>
        <taxon>Verrucomicrobiaceae</taxon>
        <taxon>Luteolibacter</taxon>
    </lineage>
</organism>
<proteinExistence type="inferred from homology"/>
<reference evidence="10" key="1">
    <citation type="submission" date="2022-10" db="EMBL/GenBank/DDBJ databases">
        <title>Luteolibacter sp. GHJ8, whole genome shotgun sequencing project.</title>
        <authorList>
            <person name="Zhao G."/>
            <person name="Shen L."/>
        </authorList>
    </citation>
    <scope>NUCLEOTIDE SEQUENCE</scope>
    <source>
        <strain evidence="10">GHJ8</strain>
    </source>
</reference>
<dbReference type="SUPFAM" id="SSF144091">
    <property type="entry name" value="Rhomboid-like"/>
    <property type="match status" value="1"/>
</dbReference>
<feature type="transmembrane region" description="Helical" evidence="7">
    <location>
        <begin position="107"/>
        <end position="129"/>
    </location>
</feature>
<protein>
    <submittedName>
        <fullName evidence="10">Rhomboid family intramembrane serine protease</fullName>
    </submittedName>
</protein>
<keyword evidence="5 7" id="KW-1133">Transmembrane helix</keyword>
<comment type="caution">
    <text evidence="10">The sequence shown here is derived from an EMBL/GenBank/DDBJ whole genome shotgun (WGS) entry which is preliminary data.</text>
</comment>
<dbReference type="EMBL" id="JAPDDR010000001">
    <property type="protein sequence ID" value="MCW1911974.1"/>
    <property type="molecule type" value="Genomic_DNA"/>
</dbReference>
<feature type="transmembrane region" description="Helical" evidence="7">
    <location>
        <begin position="29"/>
        <end position="45"/>
    </location>
</feature>
<dbReference type="InterPro" id="IPR050925">
    <property type="entry name" value="Rhomboid_protease_S54"/>
</dbReference>
<feature type="transmembrane region" description="Helical" evidence="7">
    <location>
        <begin position="172"/>
        <end position="190"/>
    </location>
</feature>
<keyword evidence="4" id="KW-0378">Hydrolase</keyword>
<evidence type="ECO:0000313" key="11">
    <source>
        <dbReference type="Proteomes" id="UP001165653"/>
    </source>
</evidence>
<feature type="transmembrane region" description="Helical" evidence="7">
    <location>
        <begin position="202"/>
        <end position="221"/>
    </location>
</feature>
<dbReference type="Proteomes" id="UP001165653">
    <property type="component" value="Unassembled WGS sequence"/>
</dbReference>
<evidence type="ECO:0000256" key="4">
    <source>
        <dbReference type="ARBA" id="ARBA00022801"/>
    </source>
</evidence>
<comment type="subcellular location">
    <subcellularLocation>
        <location evidence="1">Membrane</location>
        <topology evidence="1">Multi-pass membrane protein</topology>
    </subcellularLocation>
</comment>
<feature type="transmembrane region" description="Helical" evidence="7">
    <location>
        <begin position="135"/>
        <end position="152"/>
    </location>
</feature>
<keyword evidence="11" id="KW-1185">Reference proteome</keyword>
<name>A0ABT3FWL8_9BACT</name>
<dbReference type="Gene3D" id="1.20.1540.10">
    <property type="entry name" value="Rhomboid-like"/>
    <property type="match status" value="1"/>
</dbReference>
<evidence type="ECO:0000256" key="1">
    <source>
        <dbReference type="ARBA" id="ARBA00004141"/>
    </source>
</evidence>
<dbReference type="Pfam" id="PF01694">
    <property type="entry name" value="Rhomboid"/>
    <property type="match status" value="1"/>
</dbReference>
<evidence type="ECO:0000256" key="6">
    <source>
        <dbReference type="ARBA" id="ARBA00023136"/>
    </source>
</evidence>
<dbReference type="GO" id="GO:0006508">
    <property type="term" value="P:proteolysis"/>
    <property type="evidence" value="ECO:0007669"/>
    <property type="project" value="UniProtKB-KW"/>
</dbReference>
<accession>A0ABT3FWL8</accession>
<evidence type="ECO:0000259" key="8">
    <source>
        <dbReference type="Pfam" id="PF01694"/>
    </source>
</evidence>